<proteinExistence type="inferred from homology"/>
<feature type="transmembrane region" description="Helical" evidence="8">
    <location>
        <begin position="12"/>
        <end position="34"/>
    </location>
</feature>
<evidence type="ECO:0000256" key="2">
    <source>
        <dbReference type="ARBA" id="ARBA00007998"/>
    </source>
</evidence>
<keyword evidence="10" id="KW-1185">Reference proteome</keyword>
<feature type="transmembrane region" description="Helical" evidence="8">
    <location>
        <begin position="142"/>
        <end position="161"/>
    </location>
</feature>
<gene>
    <name evidence="9" type="ORF">SPSIL_022490</name>
</gene>
<feature type="transmembrane region" description="Helical" evidence="8">
    <location>
        <begin position="181"/>
        <end position="206"/>
    </location>
</feature>
<evidence type="ECO:0000313" key="9">
    <source>
        <dbReference type="EMBL" id="XFO66099.1"/>
    </source>
</evidence>
<name>A0ABZ3IK75_9FIRM</name>
<evidence type="ECO:0000256" key="7">
    <source>
        <dbReference type="ARBA" id="ARBA00023136"/>
    </source>
</evidence>
<evidence type="ECO:0000256" key="6">
    <source>
        <dbReference type="ARBA" id="ARBA00022989"/>
    </source>
</evidence>
<dbReference type="EMBL" id="CP155573">
    <property type="protein sequence ID" value="XFO66099.1"/>
    <property type="molecule type" value="Genomic_DNA"/>
</dbReference>
<evidence type="ECO:0000256" key="4">
    <source>
        <dbReference type="ARBA" id="ARBA00022544"/>
    </source>
</evidence>
<keyword evidence="7 8" id="KW-0472">Membrane</keyword>
<dbReference type="PANTHER" id="PTHR34975">
    <property type="entry name" value="SPORE GERMINATION PROTEIN A2"/>
    <property type="match status" value="1"/>
</dbReference>
<feature type="transmembrane region" description="Helical" evidence="8">
    <location>
        <begin position="300"/>
        <end position="320"/>
    </location>
</feature>
<evidence type="ECO:0008006" key="11">
    <source>
        <dbReference type="Google" id="ProtNLM"/>
    </source>
</evidence>
<dbReference type="InterPro" id="IPR004761">
    <property type="entry name" value="Spore_GerAB"/>
</dbReference>
<accession>A0ABZ3IK75</accession>
<evidence type="ECO:0000256" key="5">
    <source>
        <dbReference type="ARBA" id="ARBA00022692"/>
    </source>
</evidence>
<organism evidence="9 10">
    <name type="scientific">Sporomusa silvacetica DSM 10669</name>
    <dbReference type="NCBI Taxonomy" id="1123289"/>
    <lineage>
        <taxon>Bacteria</taxon>
        <taxon>Bacillati</taxon>
        <taxon>Bacillota</taxon>
        <taxon>Negativicutes</taxon>
        <taxon>Selenomonadales</taxon>
        <taxon>Sporomusaceae</taxon>
        <taxon>Sporomusa</taxon>
    </lineage>
</organism>
<evidence type="ECO:0000256" key="3">
    <source>
        <dbReference type="ARBA" id="ARBA00022448"/>
    </source>
</evidence>
<keyword evidence="3" id="KW-0813">Transport</keyword>
<dbReference type="RefSeq" id="WP_094605469.1">
    <property type="nucleotide sequence ID" value="NZ_CP155573.1"/>
</dbReference>
<keyword evidence="4" id="KW-0309">Germination</keyword>
<sequence>MNYEASKISQSELVYLIGAFIQGSVIFISFIGNLTKHDTWLAIISGFIISFPIIAIYIVLGKKFAGLNLIAILEITFGKFLGKVVSILYLCFFWMLLVFNLKGLGDFLLFFMPETPSVFFIVIFITVCAYTLAVGIEVLARLSFLFVVVALLTICSTFLFLLKDMNFSNFLPIFVIPWQDFLHGIHVVTVVPFCEIVVFLMVFPYVNNINSVAKSTTIGLVLGGISFLIIAIRNTAILGSTEFIWSSPSLQATRLINIGNILTRMDILIAIGHTILLFVKCSILYHAVVVSFSQLLCLRTYLPVIIPVGGISVTLSMIVYESTIDHSISAQNTWPIVATLFVVVFPSILLLTAAMRNLPNSDVIPKNALNNDQT</sequence>
<evidence type="ECO:0000256" key="1">
    <source>
        <dbReference type="ARBA" id="ARBA00004141"/>
    </source>
</evidence>
<dbReference type="Pfam" id="PF03845">
    <property type="entry name" value="Spore_permease"/>
    <property type="match status" value="1"/>
</dbReference>
<comment type="subcellular location">
    <subcellularLocation>
        <location evidence="1">Membrane</location>
        <topology evidence="1">Multi-pass membrane protein</topology>
    </subcellularLocation>
</comment>
<evidence type="ECO:0000256" key="8">
    <source>
        <dbReference type="SAM" id="Phobius"/>
    </source>
</evidence>
<feature type="transmembrane region" description="Helical" evidence="8">
    <location>
        <begin position="332"/>
        <end position="351"/>
    </location>
</feature>
<reference evidence="9" key="1">
    <citation type="submission" date="2024-05" db="EMBL/GenBank/DDBJ databases">
        <title>Isolation and characterization of Sporomusa carbonis sp. nov., a carboxydotrophic hydrogenogen in the genus of Sporomusa isolated from a charcoal burning pile.</title>
        <authorList>
            <person name="Boeer T."/>
            <person name="Rosenbaum F."/>
            <person name="Eysell L."/>
            <person name="Mueller V."/>
            <person name="Daniel R."/>
            <person name="Poehlein A."/>
        </authorList>
    </citation>
    <scope>NUCLEOTIDE SEQUENCE [LARGE SCALE GENOMIC DNA]</scope>
    <source>
        <strain evidence="9">DSM 10669</strain>
    </source>
</reference>
<feature type="transmembrane region" description="Helical" evidence="8">
    <location>
        <begin position="218"/>
        <end position="239"/>
    </location>
</feature>
<dbReference type="Proteomes" id="UP000216752">
    <property type="component" value="Chromosome"/>
</dbReference>
<feature type="transmembrane region" description="Helical" evidence="8">
    <location>
        <begin position="117"/>
        <end position="135"/>
    </location>
</feature>
<feature type="transmembrane region" description="Helical" evidence="8">
    <location>
        <begin position="267"/>
        <end position="288"/>
    </location>
</feature>
<feature type="transmembrane region" description="Helical" evidence="8">
    <location>
        <begin position="40"/>
        <end position="60"/>
    </location>
</feature>
<comment type="similarity">
    <text evidence="2">Belongs to the amino acid-polyamine-organocation (APC) superfamily. Spore germination protein (SGP) (TC 2.A.3.9) family.</text>
</comment>
<keyword evidence="6 8" id="KW-1133">Transmembrane helix</keyword>
<dbReference type="PANTHER" id="PTHR34975:SF2">
    <property type="entry name" value="SPORE GERMINATION PROTEIN A2"/>
    <property type="match status" value="1"/>
</dbReference>
<feature type="transmembrane region" description="Helical" evidence="8">
    <location>
        <begin position="80"/>
        <end position="97"/>
    </location>
</feature>
<protein>
    <recommendedName>
        <fullName evidence="11">Spore germination protein YndE</fullName>
    </recommendedName>
</protein>
<dbReference type="NCBIfam" id="TIGR00912">
    <property type="entry name" value="2A0309"/>
    <property type="match status" value="1"/>
</dbReference>
<evidence type="ECO:0000313" key="10">
    <source>
        <dbReference type="Proteomes" id="UP000216752"/>
    </source>
</evidence>
<keyword evidence="5 8" id="KW-0812">Transmembrane</keyword>